<sequence length="133" mass="14419">MERRGEPCSPADPEQRETEAVRGDSVWLCPEESLHGAPGSVVRIWVEPAPGPGDPPFLAVSSGEAQACWRQFDAWGRAREINLVTRIPKGCLGHGRDLEGAVQPLACYGVSSQAWRAHELRLQPGLTPAASLR</sequence>
<dbReference type="Proteomes" id="UP001266305">
    <property type="component" value="Unassembled WGS sequence"/>
</dbReference>
<organism evidence="2 3">
    <name type="scientific">Saguinus oedipus</name>
    <name type="common">Cotton-top tamarin</name>
    <name type="synonym">Oedipomidas oedipus</name>
    <dbReference type="NCBI Taxonomy" id="9490"/>
    <lineage>
        <taxon>Eukaryota</taxon>
        <taxon>Metazoa</taxon>
        <taxon>Chordata</taxon>
        <taxon>Craniata</taxon>
        <taxon>Vertebrata</taxon>
        <taxon>Euteleostomi</taxon>
        <taxon>Mammalia</taxon>
        <taxon>Eutheria</taxon>
        <taxon>Euarchontoglires</taxon>
        <taxon>Primates</taxon>
        <taxon>Haplorrhini</taxon>
        <taxon>Platyrrhini</taxon>
        <taxon>Cebidae</taxon>
        <taxon>Callitrichinae</taxon>
        <taxon>Saguinus</taxon>
    </lineage>
</organism>
<evidence type="ECO:0000313" key="3">
    <source>
        <dbReference type="Proteomes" id="UP001266305"/>
    </source>
</evidence>
<proteinExistence type="predicted"/>
<name>A0ABQ9V2B4_SAGOE</name>
<keyword evidence="3" id="KW-1185">Reference proteome</keyword>
<feature type="compositionally biased region" description="Basic and acidic residues" evidence="1">
    <location>
        <begin position="13"/>
        <end position="22"/>
    </location>
</feature>
<accession>A0ABQ9V2B4</accession>
<evidence type="ECO:0000256" key="1">
    <source>
        <dbReference type="SAM" id="MobiDB-lite"/>
    </source>
</evidence>
<feature type="region of interest" description="Disordered" evidence="1">
    <location>
        <begin position="1"/>
        <end position="22"/>
    </location>
</feature>
<reference evidence="2 3" key="1">
    <citation type="submission" date="2023-05" db="EMBL/GenBank/DDBJ databases">
        <title>B98-5 Cell Line De Novo Hybrid Assembly: An Optical Mapping Approach.</title>
        <authorList>
            <person name="Kananen K."/>
            <person name="Auerbach J.A."/>
            <person name="Kautto E."/>
            <person name="Blachly J.S."/>
        </authorList>
    </citation>
    <scope>NUCLEOTIDE SEQUENCE [LARGE SCALE GENOMIC DNA]</scope>
    <source>
        <strain evidence="2">B95-8</strain>
        <tissue evidence="2">Cell line</tissue>
    </source>
</reference>
<dbReference type="EMBL" id="JASSZA010000008">
    <property type="protein sequence ID" value="KAK2103430.1"/>
    <property type="molecule type" value="Genomic_DNA"/>
</dbReference>
<evidence type="ECO:0000313" key="2">
    <source>
        <dbReference type="EMBL" id="KAK2103430.1"/>
    </source>
</evidence>
<protein>
    <submittedName>
        <fullName evidence="2">Uncharacterized protein</fullName>
    </submittedName>
</protein>
<comment type="caution">
    <text evidence="2">The sequence shown here is derived from an EMBL/GenBank/DDBJ whole genome shotgun (WGS) entry which is preliminary data.</text>
</comment>
<gene>
    <name evidence="2" type="ORF">P7K49_017286</name>
</gene>